<proteinExistence type="predicted"/>
<dbReference type="Proteomes" id="UP000887576">
    <property type="component" value="Unplaced"/>
</dbReference>
<protein>
    <submittedName>
        <fullName evidence="2">Uncharacterized protein</fullName>
    </submittedName>
</protein>
<evidence type="ECO:0000313" key="1">
    <source>
        <dbReference type="Proteomes" id="UP000887576"/>
    </source>
</evidence>
<sequence length="91" mass="10181">MFVVVSTSLSGIAVVILYTVGPISPLFIVNQACFRKVVYKPIWKAIVSGGILLLIFWFTIDSGRMKNHLAGVGLILRIRWHFAKAVDTHRL</sequence>
<name>A0AC34PUC4_9BILA</name>
<reference evidence="2" key="1">
    <citation type="submission" date="2022-11" db="UniProtKB">
        <authorList>
            <consortium name="WormBaseParasite"/>
        </authorList>
    </citation>
    <scope>IDENTIFICATION</scope>
</reference>
<dbReference type="WBParaSite" id="JU765_v2.g10039.t1">
    <property type="protein sequence ID" value="JU765_v2.g10039.t1"/>
    <property type="gene ID" value="JU765_v2.g10039"/>
</dbReference>
<organism evidence="1 2">
    <name type="scientific">Panagrolaimus sp. JU765</name>
    <dbReference type="NCBI Taxonomy" id="591449"/>
    <lineage>
        <taxon>Eukaryota</taxon>
        <taxon>Metazoa</taxon>
        <taxon>Ecdysozoa</taxon>
        <taxon>Nematoda</taxon>
        <taxon>Chromadorea</taxon>
        <taxon>Rhabditida</taxon>
        <taxon>Tylenchina</taxon>
        <taxon>Panagrolaimomorpha</taxon>
        <taxon>Panagrolaimoidea</taxon>
        <taxon>Panagrolaimidae</taxon>
        <taxon>Panagrolaimus</taxon>
    </lineage>
</organism>
<evidence type="ECO:0000313" key="2">
    <source>
        <dbReference type="WBParaSite" id="JU765_v2.g10039.t1"/>
    </source>
</evidence>
<accession>A0AC34PUC4</accession>